<evidence type="ECO:0000313" key="4">
    <source>
        <dbReference type="Proteomes" id="UP000324507"/>
    </source>
</evidence>
<dbReference type="AlphaFoldDB" id="A0A5P2QUP6"/>
<dbReference type="InterPro" id="IPR016071">
    <property type="entry name" value="Staphylococal_nuclease_OB-fold"/>
</dbReference>
<reference evidence="3 4" key="1">
    <citation type="submission" date="2019-09" db="EMBL/GenBank/DDBJ databases">
        <title>FDA dAtabase for Regulatory Grade micrObial Sequences (FDA-ARGOS): Supporting development and validation of Infectious Disease Dx tests.</title>
        <authorList>
            <person name="Sciortino C."/>
            <person name="Tallon L."/>
            <person name="Sadzewicz L."/>
            <person name="Vavikolanu K."/>
            <person name="Mehta A."/>
            <person name="Aluvathingal J."/>
            <person name="Nadendla S."/>
            <person name="Nandy P."/>
            <person name="Geyer C."/>
            <person name="Yan Y."/>
            <person name="Sichtig H."/>
        </authorList>
    </citation>
    <scope>NUCLEOTIDE SEQUENCE [LARGE SCALE GENOMIC DNA]</scope>
    <source>
        <strain evidence="3 4">FDAARGOS_643</strain>
    </source>
</reference>
<evidence type="ECO:0000256" key="1">
    <source>
        <dbReference type="SAM" id="SignalP"/>
    </source>
</evidence>
<feature type="chain" id="PRO_5024984923" evidence="1">
    <location>
        <begin position="19"/>
        <end position="173"/>
    </location>
</feature>
<accession>A0A5P2QUP6</accession>
<dbReference type="Gene3D" id="2.40.50.90">
    <property type="match status" value="1"/>
</dbReference>
<organism evidence="3 4">
    <name type="scientific">Paracoccus yeei</name>
    <dbReference type="NCBI Taxonomy" id="147645"/>
    <lineage>
        <taxon>Bacteria</taxon>
        <taxon>Pseudomonadati</taxon>
        <taxon>Pseudomonadota</taxon>
        <taxon>Alphaproteobacteria</taxon>
        <taxon>Rhodobacterales</taxon>
        <taxon>Paracoccaceae</taxon>
        <taxon>Paracoccus</taxon>
    </lineage>
</organism>
<evidence type="ECO:0000313" key="3">
    <source>
        <dbReference type="EMBL" id="QEU09818.1"/>
    </source>
</evidence>
<dbReference type="EMBL" id="CP044081">
    <property type="protein sequence ID" value="QEU09818.1"/>
    <property type="molecule type" value="Genomic_DNA"/>
</dbReference>
<name>A0A5P2QUP6_9RHOB</name>
<dbReference type="Proteomes" id="UP000324507">
    <property type="component" value="Chromosome"/>
</dbReference>
<sequence>MHQLFAAILICFSLPVFADDAPTAAMAAMIKDHALECEPLDKDAYGRIIARCLAGDSDLGREMTVIGLAWAYREYSEDYSDVEEMARSNGLGVWQGKAQAPWEYRASGWERAVAAAPEGCPIKGNISAKGERIYHTPWSSAYARTQIDETKGERWFCDEAEAVAAGWRGAKSR</sequence>
<dbReference type="RefSeq" id="WP_150351429.1">
    <property type="nucleotide sequence ID" value="NZ_CP038095.1"/>
</dbReference>
<evidence type="ECO:0000259" key="2">
    <source>
        <dbReference type="Pfam" id="PF00565"/>
    </source>
</evidence>
<protein>
    <submittedName>
        <fullName evidence="3">Thermonuclease family protein</fullName>
    </submittedName>
</protein>
<dbReference type="Pfam" id="PF00565">
    <property type="entry name" value="SNase"/>
    <property type="match status" value="1"/>
</dbReference>
<feature type="signal peptide" evidence="1">
    <location>
        <begin position="1"/>
        <end position="18"/>
    </location>
</feature>
<proteinExistence type="predicted"/>
<gene>
    <name evidence="3" type="ORF">FOB51_18415</name>
</gene>
<keyword evidence="1" id="KW-0732">Signal</keyword>
<dbReference type="InterPro" id="IPR035437">
    <property type="entry name" value="SNase_OB-fold_sf"/>
</dbReference>
<feature type="domain" description="TNase-like" evidence="2">
    <location>
        <begin position="23"/>
        <end position="95"/>
    </location>
</feature>
<dbReference type="SUPFAM" id="SSF50199">
    <property type="entry name" value="Staphylococcal nuclease"/>
    <property type="match status" value="1"/>
</dbReference>